<evidence type="ECO:0000313" key="2">
    <source>
        <dbReference type="Proteomes" id="UP001066276"/>
    </source>
</evidence>
<name>A0AAV7WL75_PLEWA</name>
<gene>
    <name evidence="1" type="ORF">NDU88_001000</name>
</gene>
<sequence length="78" mass="8673">MQSLLGALVLMLRREAKRARQRGCARAQVSEYSRCGPQGPSRRGCRAQPISTWKLRRSITGQVRSLTEDDSVQEASGL</sequence>
<organism evidence="1 2">
    <name type="scientific">Pleurodeles waltl</name>
    <name type="common">Iberian ribbed newt</name>
    <dbReference type="NCBI Taxonomy" id="8319"/>
    <lineage>
        <taxon>Eukaryota</taxon>
        <taxon>Metazoa</taxon>
        <taxon>Chordata</taxon>
        <taxon>Craniata</taxon>
        <taxon>Vertebrata</taxon>
        <taxon>Euteleostomi</taxon>
        <taxon>Amphibia</taxon>
        <taxon>Batrachia</taxon>
        <taxon>Caudata</taxon>
        <taxon>Salamandroidea</taxon>
        <taxon>Salamandridae</taxon>
        <taxon>Pleurodelinae</taxon>
        <taxon>Pleurodeles</taxon>
    </lineage>
</organism>
<keyword evidence="2" id="KW-1185">Reference proteome</keyword>
<dbReference type="EMBL" id="JANPWB010000001">
    <property type="protein sequence ID" value="KAJ1213362.1"/>
    <property type="molecule type" value="Genomic_DNA"/>
</dbReference>
<reference evidence="1" key="1">
    <citation type="journal article" date="2022" name="bioRxiv">
        <title>Sequencing and chromosome-scale assembly of the giantPleurodeles waltlgenome.</title>
        <authorList>
            <person name="Brown T."/>
            <person name="Elewa A."/>
            <person name="Iarovenko S."/>
            <person name="Subramanian E."/>
            <person name="Araus A.J."/>
            <person name="Petzold A."/>
            <person name="Susuki M."/>
            <person name="Suzuki K.-i.T."/>
            <person name="Hayashi T."/>
            <person name="Toyoda A."/>
            <person name="Oliveira C."/>
            <person name="Osipova E."/>
            <person name="Leigh N.D."/>
            <person name="Simon A."/>
            <person name="Yun M.H."/>
        </authorList>
    </citation>
    <scope>NUCLEOTIDE SEQUENCE</scope>
    <source>
        <strain evidence="1">20211129_DDA</strain>
        <tissue evidence="1">Liver</tissue>
    </source>
</reference>
<accession>A0AAV7WL75</accession>
<protein>
    <submittedName>
        <fullName evidence="1">Uncharacterized protein</fullName>
    </submittedName>
</protein>
<comment type="caution">
    <text evidence="1">The sequence shown here is derived from an EMBL/GenBank/DDBJ whole genome shotgun (WGS) entry which is preliminary data.</text>
</comment>
<dbReference type="AlphaFoldDB" id="A0AAV7WL75"/>
<proteinExistence type="predicted"/>
<evidence type="ECO:0000313" key="1">
    <source>
        <dbReference type="EMBL" id="KAJ1213362.1"/>
    </source>
</evidence>
<dbReference type="Proteomes" id="UP001066276">
    <property type="component" value="Chromosome 1_1"/>
</dbReference>